<dbReference type="PANTHER" id="PTHR43625">
    <property type="entry name" value="AFLATOXIN B1 ALDEHYDE REDUCTASE"/>
    <property type="match status" value="1"/>
</dbReference>
<sequence length="329" mass="35625">MKQRKLGQHGPLVGAVGYGAMSLTDFYGPATDEGSLRILDECLDLGMTHIDTSNRYGSGRSETLIGTWLKRRRGATPFSIATKGGITANPDRPQNNEANYLQQELDASLTRLGVEMIDLYYVHRRDPALDIEAVTETLAGFIKAGKIKSFGFSEIAPTSLRRAHAIHPVAAVQSEYSLSTRYPELGLVQTCAELGTTLVAFSPVGRALLTDRPHTAASIAESPFLQGNPRFMEPNLSANLEVNARFRTLAADFGVSAAALAIGWLVHQGDHILPIPGTRHVAHLREVAAGGNLNLTQDDLARIDAALPVGWAHGDRYSVAQWNGPEKYC</sequence>
<keyword evidence="4" id="KW-1185">Reference proteome</keyword>
<dbReference type="STRING" id="1244108.SAMN05444004_11136"/>
<evidence type="ECO:0000313" key="3">
    <source>
        <dbReference type="EMBL" id="SDZ34642.1"/>
    </source>
</evidence>
<keyword evidence="1" id="KW-0560">Oxidoreductase</keyword>
<accession>A0A1H3S9I5</accession>
<dbReference type="OrthoDB" id="9803483at2"/>
<dbReference type="InterPro" id="IPR036812">
    <property type="entry name" value="NAD(P)_OxRdtase_dom_sf"/>
</dbReference>
<name>A0A1H3S9I5_9RHOB</name>
<evidence type="ECO:0000256" key="1">
    <source>
        <dbReference type="ARBA" id="ARBA00023002"/>
    </source>
</evidence>
<organism evidence="3 4">
    <name type="scientific">Jannaschia faecimaris</name>
    <dbReference type="NCBI Taxonomy" id="1244108"/>
    <lineage>
        <taxon>Bacteria</taxon>
        <taxon>Pseudomonadati</taxon>
        <taxon>Pseudomonadota</taxon>
        <taxon>Alphaproteobacteria</taxon>
        <taxon>Rhodobacterales</taxon>
        <taxon>Roseobacteraceae</taxon>
        <taxon>Jannaschia</taxon>
    </lineage>
</organism>
<dbReference type="PANTHER" id="PTHR43625:SF40">
    <property type="entry name" value="ALDO-KETO REDUCTASE YAKC [NADP(+)]"/>
    <property type="match status" value="1"/>
</dbReference>
<dbReference type="SUPFAM" id="SSF51430">
    <property type="entry name" value="NAD(P)-linked oxidoreductase"/>
    <property type="match status" value="1"/>
</dbReference>
<dbReference type="PRINTS" id="PR00069">
    <property type="entry name" value="ALDKETRDTASE"/>
</dbReference>
<protein>
    <submittedName>
        <fullName evidence="3">Predicted oxidoreductase</fullName>
    </submittedName>
</protein>
<reference evidence="4" key="1">
    <citation type="submission" date="2016-10" db="EMBL/GenBank/DDBJ databases">
        <authorList>
            <person name="Varghese N."/>
            <person name="Submissions S."/>
        </authorList>
    </citation>
    <scope>NUCLEOTIDE SEQUENCE [LARGE SCALE GENOMIC DNA]</scope>
    <source>
        <strain evidence="4">DSM 100420</strain>
    </source>
</reference>
<feature type="domain" description="NADP-dependent oxidoreductase" evidence="2">
    <location>
        <begin position="16"/>
        <end position="306"/>
    </location>
</feature>
<evidence type="ECO:0000259" key="2">
    <source>
        <dbReference type="Pfam" id="PF00248"/>
    </source>
</evidence>
<dbReference type="InterPro" id="IPR050791">
    <property type="entry name" value="Aldo-Keto_reductase"/>
</dbReference>
<dbReference type="Gene3D" id="3.20.20.100">
    <property type="entry name" value="NADP-dependent oxidoreductase domain"/>
    <property type="match status" value="1"/>
</dbReference>
<dbReference type="InterPro" id="IPR023210">
    <property type="entry name" value="NADP_OxRdtase_dom"/>
</dbReference>
<dbReference type="EMBL" id="FNPX01000011">
    <property type="protein sequence ID" value="SDZ34642.1"/>
    <property type="molecule type" value="Genomic_DNA"/>
</dbReference>
<dbReference type="Pfam" id="PF00248">
    <property type="entry name" value="Aldo_ket_red"/>
    <property type="match status" value="1"/>
</dbReference>
<gene>
    <name evidence="3" type="ORF">SAMN05444004_11136</name>
</gene>
<proteinExistence type="predicted"/>
<dbReference type="GO" id="GO:0016491">
    <property type="term" value="F:oxidoreductase activity"/>
    <property type="evidence" value="ECO:0007669"/>
    <property type="project" value="UniProtKB-KW"/>
</dbReference>
<dbReference type="RefSeq" id="WP_092646396.1">
    <property type="nucleotide sequence ID" value="NZ_FNPX01000011.1"/>
</dbReference>
<dbReference type="AlphaFoldDB" id="A0A1H3S9I5"/>
<dbReference type="GO" id="GO:0005737">
    <property type="term" value="C:cytoplasm"/>
    <property type="evidence" value="ECO:0007669"/>
    <property type="project" value="TreeGrafter"/>
</dbReference>
<evidence type="ECO:0000313" key="4">
    <source>
        <dbReference type="Proteomes" id="UP000198914"/>
    </source>
</evidence>
<dbReference type="Proteomes" id="UP000198914">
    <property type="component" value="Unassembled WGS sequence"/>
</dbReference>
<dbReference type="InterPro" id="IPR020471">
    <property type="entry name" value="AKR"/>
</dbReference>